<comment type="similarity">
    <text evidence="3">Belongs to the CFAP36 family.</text>
</comment>
<keyword evidence="7" id="KW-0969">Cilium</keyword>
<feature type="coiled-coil region" evidence="10">
    <location>
        <begin position="214"/>
        <end position="245"/>
    </location>
</feature>
<dbReference type="OrthoDB" id="272687at2759"/>
<comment type="subcellular location">
    <subcellularLocation>
        <location evidence="1">Cell projection</location>
        <location evidence="1">Cilium</location>
    </subcellularLocation>
    <subcellularLocation>
        <location evidence="2">Cytoplasm</location>
    </subcellularLocation>
</comment>
<keyword evidence="5" id="KW-0963">Cytoplasm</keyword>
<evidence type="ECO:0000256" key="3">
    <source>
        <dbReference type="ARBA" id="ARBA00007460"/>
    </source>
</evidence>
<dbReference type="EMBL" id="NBCO01000002">
    <property type="protein sequence ID" value="ORC93063.1"/>
    <property type="molecule type" value="Genomic_DNA"/>
</dbReference>
<dbReference type="GeneID" id="39981487"/>
<evidence type="ECO:0000256" key="1">
    <source>
        <dbReference type="ARBA" id="ARBA00004138"/>
    </source>
</evidence>
<dbReference type="PANTHER" id="PTHR21532">
    <property type="entry name" value="PHOSPHODIESTERASE HL"/>
    <property type="match status" value="1"/>
</dbReference>
<feature type="compositionally biased region" description="Low complexity" evidence="11">
    <location>
        <begin position="258"/>
        <end position="281"/>
    </location>
</feature>
<dbReference type="AlphaFoldDB" id="A0A1X0P8V3"/>
<dbReference type="VEuPathDB" id="TriTrypDB:TM35_000023890"/>
<dbReference type="GO" id="GO:0005930">
    <property type="term" value="C:axoneme"/>
    <property type="evidence" value="ECO:0007669"/>
    <property type="project" value="TreeGrafter"/>
</dbReference>
<dbReference type="Pfam" id="PF11527">
    <property type="entry name" value="ARL2_Bind_BART"/>
    <property type="match status" value="1"/>
</dbReference>
<feature type="region of interest" description="Disordered" evidence="11">
    <location>
        <begin position="351"/>
        <end position="372"/>
    </location>
</feature>
<evidence type="ECO:0000256" key="5">
    <source>
        <dbReference type="ARBA" id="ARBA00022490"/>
    </source>
</evidence>
<evidence type="ECO:0000256" key="2">
    <source>
        <dbReference type="ARBA" id="ARBA00004496"/>
    </source>
</evidence>
<dbReference type="GO" id="GO:0097546">
    <property type="term" value="C:ciliary base"/>
    <property type="evidence" value="ECO:0007669"/>
    <property type="project" value="TreeGrafter"/>
</dbReference>
<evidence type="ECO:0000256" key="7">
    <source>
        <dbReference type="ARBA" id="ARBA00023069"/>
    </source>
</evidence>
<proteinExistence type="inferred from homology"/>
<feature type="region of interest" description="Disordered" evidence="11">
    <location>
        <begin position="251"/>
        <end position="330"/>
    </location>
</feature>
<evidence type="ECO:0000313" key="14">
    <source>
        <dbReference type="Proteomes" id="UP000192257"/>
    </source>
</evidence>
<reference evidence="13 14" key="1">
    <citation type="submission" date="2017-03" db="EMBL/GenBank/DDBJ databases">
        <title>An alternative strategy for trypanosome survival in the mammalian bloodstream revealed through genome and transcriptome analysis of the ubiquitous bovine parasite Trypanosoma (Megatrypanum) theileri.</title>
        <authorList>
            <person name="Kelly S."/>
            <person name="Ivens A."/>
            <person name="Mott A."/>
            <person name="O'Neill E."/>
            <person name="Emms D."/>
            <person name="Macleod O."/>
            <person name="Voorheis P."/>
            <person name="Matthews J."/>
            <person name="Matthews K."/>
            <person name="Carrington M."/>
        </authorList>
    </citation>
    <scope>NUCLEOTIDE SEQUENCE [LARGE SCALE GENOMIC DNA]</scope>
    <source>
        <strain evidence="13">Edinburgh</strain>
    </source>
</reference>
<evidence type="ECO:0000256" key="9">
    <source>
        <dbReference type="ARBA" id="ARBA00031593"/>
    </source>
</evidence>
<keyword evidence="6 10" id="KW-0175">Coiled coil</keyword>
<gene>
    <name evidence="13" type="ORF">TM35_000023890</name>
</gene>
<dbReference type="STRING" id="67003.A0A1X0P8V3"/>
<keyword evidence="8" id="KW-0966">Cell projection</keyword>
<evidence type="ECO:0000256" key="6">
    <source>
        <dbReference type="ARBA" id="ARBA00023054"/>
    </source>
</evidence>
<dbReference type="Proteomes" id="UP000192257">
    <property type="component" value="Unassembled WGS sequence"/>
</dbReference>
<accession>A0A1X0P8V3</accession>
<protein>
    <recommendedName>
        <fullName evidence="4">Cilia- and flagella-associated protein 36</fullName>
    </recommendedName>
    <alternativeName>
        <fullName evidence="9">Coiled-coil domain-containing protein 104</fullName>
    </alternativeName>
</protein>
<feature type="region of interest" description="Disordered" evidence="11">
    <location>
        <begin position="391"/>
        <end position="421"/>
    </location>
</feature>
<keyword evidence="14" id="KW-1185">Reference proteome</keyword>
<dbReference type="InterPro" id="IPR038888">
    <property type="entry name" value="CFAP36"/>
</dbReference>
<dbReference type="RefSeq" id="XP_028887129.1">
    <property type="nucleotide sequence ID" value="XM_029021707.1"/>
</dbReference>
<feature type="compositionally biased region" description="Basic and acidic residues" evidence="11">
    <location>
        <begin position="408"/>
        <end position="421"/>
    </location>
</feature>
<evidence type="ECO:0000313" key="13">
    <source>
        <dbReference type="EMBL" id="ORC93063.1"/>
    </source>
</evidence>
<evidence type="ECO:0000256" key="10">
    <source>
        <dbReference type="SAM" id="Coils"/>
    </source>
</evidence>
<name>A0A1X0P8V3_9TRYP</name>
<evidence type="ECO:0000256" key="4">
    <source>
        <dbReference type="ARBA" id="ARBA00021815"/>
    </source>
</evidence>
<dbReference type="Gene3D" id="1.20.1520.10">
    <property type="entry name" value="ADP-ribosylation factor-like 2-binding protein, domain"/>
    <property type="match status" value="1"/>
</dbReference>
<organism evidence="13 14">
    <name type="scientific">Trypanosoma theileri</name>
    <dbReference type="NCBI Taxonomy" id="67003"/>
    <lineage>
        <taxon>Eukaryota</taxon>
        <taxon>Discoba</taxon>
        <taxon>Euglenozoa</taxon>
        <taxon>Kinetoplastea</taxon>
        <taxon>Metakinetoplastina</taxon>
        <taxon>Trypanosomatida</taxon>
        <taxon>Trypanosomatidae</taxon>
        <taxon>Trypanosoma</taxon>
    </lineage>
</organism>
<evidence type="ECO:0000256" key="8">
    <source>
        <dbReference type="ARBA" id="ARBA00023273"/>
    </source>
</evidence>
<dbReference type="InterPro" id="IPR023379">
    <property type="entry name" value="BART_dom"/>
</dbReference>
<evidence type="ECO:0000256" key="11">
    <source>
        <dbReference type="SAM" id="MobiDB-lite"/>
    </source>
</evidence>
<feature type="compositionally biased region" description="Low complexity" evidence="11">
    <location>
        <begin position="295"/>
        <end position="313"/>
    </location>
</feature>
<dbReference type="InterPro" id="IPR042541">
    <property type="entry name" value="BART_sf"/>
</dbReference>
<feature type="compositionally biased region" description="Basic and acidic residues" evidence="11">
    <location>
        <begin position="391"/>
        <end position="400"/>
    </location>
</feature>
<feature type="domain" description="BART" evidence="12">
    <location>
        <begin position="4"/>
        <end position="120"/>
    </location>
</feature>
<comment type="caution">
    <text evidence="13">The sequence shown here is derived from an EMBL/GenBank/DDBJ whole genome shotgun (WGS) entry which is preliminary data.</text>
</comment>
<feature type="compositionally biased region" description="Polar residues" evidence="11">
    <location>
        <begin position="284"/>
        <end position="294"/>
    </location>
</feature>
<sequence>MSEDGWITESVVQFTRSPLWRTPVDNFVDDNCWLFTDDTEMKVEQTEVHFAFRKLIDELLTSFVQDIGVSLESVIDAVHHSVEGASNEKDSAEQFLNYIFYVDDFRSFHKMMVKRNIQLDILASRALEQQAKGEEGSLIDESTLDEETAIKLAIEASLQAEANTRKEMELEDVQIQEALALSIAAEEERIRRAGQIVQEEAAKEATQVGTAVAEQSKNEKLNALNEEREHVIEKLEARALEVRQETLVRHITATQEVPPTSSGSPSPSKSPSKQATPSKPTAVHNEQSVLPKNNTTTTATAGGAGGAPPASTAQKSVAPLRSAPGKGFGFKPLPSIQPSFKELKETVANTVTPVKPEPVQTSSTPPPPTLEEMEARARYMREQREKILMQKKASREKELQEYASKGGKANDKSDALPDGEKQMTLELARRLREDIVREATK</sequence>
<dbReference type="PANTHER" id="PTHR21532:SF0">
    <property type="entry name" value="CILIA- AND FLAGELLA-ASSOCIATED PROTEIN 36"/>
    <property type="match status" value="1"/>
</dbReference>
<evidence type="ECO:0000259" key="12">
    <source>
        <dbReference type="Pfam" id="PF11527"/>
    </source>
</evidence>